<dbReference type="EMBL" id="JADCNM010000012">
    <property type="protein sequence ID" value="KAG0459911.1"/>
    <property type="molecule type" value="Genomic_DNA"/>
</dbReference>
<evidence type="ECO:0000313" key="4">
    <source>
        <dbReference type="EMBL" id="KAG0459911.1"/>
    </source>
</evidence>
<comment type="caution">
    <text evidence="4">The sequence shown here is derived from an EMBL/GenBank/DDBJ whole genome shotgun (WGS) entry which is preliminary data.</text>
</comment>
<dbReference type="Proteomes" id="UP000639772">
    <property type="component" value="Chromosome 12"/>
</dbReference>
<evidence type="ECO:0000256" key="1">
    <source>
        <dbReference type="SAM" id="MobiDB-lite"/>
    </source>
</evidence>
<organism evidence="4 6">
    <name type="scientific">Vanilla planifolia</name>
    <name type="common">Vanilla</name>
    <dbReference type="NCBI Taxonomy" id="51239"/>
    <lineage>
        <taxon>Eukaryota</taxon>
        <taxon>Viridiplantae</taxon>
        <taxon>Streptophyta</taxon>
        <taxon>Embryophyta</taxon>
        <taxon>Tracheophyta</taxon>
        <taxon>Spermatophyta</taxon>
        <taxon>Magnoliopsida</taxon>
        <taxon>Liliopsida</taxon>
        <taxon>Asparagales</taxon>
        <taxon>Orchidaceae</taxon>
        <taxon>Vanilloideae</taxon>
        <taxon>Vanilleae</taxon>
        <taxon>Vanilla</taxon>
    </lineage>
</organism>
<dbReference type="InterPro" id="IPR040358">
    <property type="entry name" value="At4g22758-like"/>
</dbReference>
<dbReference type="PANTHER" id="PTHR33270:SF18">
    <property type="entry name" value="OS02G0324700 PROTEIN"/>
    <property type="match status" value="1"/>
</dbReference>
<protein>
    <recommendedName>
        <fullName evidence="2">DUF7054 domain-containing protein</fullName>
    </recommendedName>
</protein>
<feature type="compositionally biased region" description="Basic and acidic residues" evidence="1">
    <location>
        <begin position="14"/>
        <end position="28"/>
    </location>
</feature>
<sequence>MALPQPQSPAPLRKGLEKSEKAERKNHSKKGENLRILISVTVVGSVGPIRVVVREDELVSSIISTVLKNYAREGRRPILGSELDNFVLYHAGDGSCALAPMEPIGTFRSRNFLLCKKQSVTSEDKSATPGRENGKKRAAGWKAWFSRYLLL</sequence>
<gene>
    <name evidence="4" type="ORF">HPP92_023039</name>
    <name evidence="3" type="ORF">HPP92_023350</name>
</gene>
<evidence type="ECO:0000313" key="3">
    <source>
        <dbReference type="EMBL" id="KAG0458193.1"/>
    </source>
</evidence>
<name>A0A835UHT3_VANPL</name>
<reference evidence="5 6" key="1">
    <citation type="journal article" date="2020" name="Nat. Food">
        <title>A phased Vanilla planifolia genome enables genetic improvement of flavour and production.</title>
        <authorList>
            <person name="Hasing T."/>
            <person name="Tang H."/>
            <person name="Brym M."/>
            <person name="Khazi F."/>
            <person name="Huang T."/>
            <person name="Chambers A.H."/>
        </authorList>
    </citation>
    <scope>NUCLEOTIDE SEQUENCE [LARGE SCALE GENOMIC DNA]</scope>
    <source>
        <tissue evidence="4">Leaf</tissue>
    </source>
</reference>
<evidence type="ECO:0000313" key="6">
    <source>
        <dbReference type="Proteomes" id="UP000639772"/>
    </source>
</evidence>
<evidence type="ECO:0000313" key="5">
    <source>
        <dbReference type="Proteomes" id="UP000636800"/>
    </source>
</evidence>
<dbReference type="OrthoDB" id="1919859at2759"/>
<proteinExistence type="predicted"/>
<dbReference type="Proteomes" id="UP000636800">
    <property type="component" value="Chromosome 12"/>
</dbReference>
<dbReference type="InterPro" id="IPR055482">
    <property type="entry name" value="DUF7054"/>
</dbReference>
<feature type="region of interest" description="Disordered" evidence="1">
    <location>
        <begin position="1"/>
        <end position="28"/>
    </location>
</feature>
<accession>A0A835UHT3</accession>
<evidence type="ECO:0000259" key="2">
    <source>
        <dbReference type="Pfam" id="PF23156"/>
    </source>
</evidence>
<keyword evidence="5" id="KW-1185">Reference proteome</keyword>
<feature type="domain" description="DUF7054" evidence="2">
    <location>
        <begin position="34"/>
        <end position="115"/>
    </location>
</feature>
<dbReference type="Pfam" id="PF23156">
    <property type="entry name" value="DUF7054"/>
    <property type="match status" value="1"/>
</dbReference>
<dbReference type="AlphaFoldDB" id="A0A835UHT3"/>
<dbReference type="PANTHER" id="PTHR33270">
    <property type="entry name" value="BNAC05G50380D PROTEIN"/>
    <property type="match status" value="1"/>
</dbReference>
<dbReference type="EMBL" id="JADCNL010000012">
    <property type="protein sequence ID" value="KAG0458193.1"/>
    <property type="molecule type" value="Genomic_DNA"/>
</dbReference>